<dbReference type="Proteomes" id="UP000199556">
    <property type="component" value="Unassembled WGS sequence"/>
</dbReference>
<keyword evidence="1" id="KW-1133">Transmembrane helix</keyword>
<sequence>MISAEEFAAHREGFQAFVATVHRFAALLFVLTFIGYGAAVWAWFQGTSWTALIVATLSYLFFRQFRRLSVNLAHLRYASRPEHQAMLNLLDRALEQDKPHVVLSQLESMVHDARRRAARGPSEEPPEG</sequence>
<proteinExistence type="predicted"/>
<keyword evidence="1" id="KW-0472">Membrane</keyword>
<reference evidence="2 3" key="1">
    <citation type="submission" date="2016-10" db="EMBL/GenBank/DDBJ databases">
        <authorList>
            <person name="de Groot N.N."/>
        </authorList>
    </citation>
    <scope>NUCLEOTIDE SEQUENCE [LARGE SCALE GENOMIC DNA]</scope>
    <source>
        <strain evidence="2 3">DSM 4180</strain>
    </source>
</reference>
<protein>
    <submittedName>
        <fullName evidence="2">Uncharacterized protein</fullName>
    </submittedName>
</protein>
<evidence type="ECO:0000313" key="2">
    <source>
        <dbReference type="EMBL" id="SFM61999.1"/>
    </source>
</evidence>
<evidence type="ECO:0000256" key="1">
    <source>
        <dbReference type="SAM" id="Phobius"/>
    </source>
</evidence>
<dbReference type="RefSeq" id="WP_177217649.1">
    <property type="nucleotide sequence ID" value="NZ_FOUO01000015.1"/>
</dbReference>
<feature type="transmembrane region" description="Helical" evidence="1">
    <location>
        <begin position="16"/>
        <end position="36"/>
    </location>
</feature>
<keyword evidence="1" id="KW-0812">Transmembrane</keyword>
<feature type="transmembrane region" description="Helical" evidence="1">
    <location>
        <begin position="42"/>
        <end position="62"/>
    </location>
</feature>
<dbReference type="STRING" id="195064.SAMN05421721_11517"/>
<gene>
    <name evidence="2" type="ORF">SAMN05421721_11517</name>
</gene>
<name>A0A1I4SBZ7_ECTMO</name>
<evidence type="ECO:0000313" key="3">
    <source>
        <dbReference type="Proteomes" id="UP000199556"/>
    </source>
</evidence>
<dbReference type="AlphaFoldDB" id="A0A1I4SBZ7"/>
<organism evidence="2 3">
    <name type="scientific">Ectothiorhodospira mobilis</name>
    <dbReference type="NCBI Taxonomy" id="195064"/>
    <lineage>
        <taxon>Bacteria</taxon>
        <taxon>Pseudomonadati</taxon>
        <taxon>Pseudomonadota</taxon>
        <taxon>Gammaproteobacteria</taxon>
        <taxon>Chromatiales</taxon>
        <taxon>Ectothiorhodospiraceae</taxon>
        <taxon>Ectothiorhodospira</taxon>
    </lineage>
</organism>
<dbReference type="EMBL" id="FOUO01000015">
    <property type="protein sequence ID" value="SFM61999.1"/>
    <property type="molecule type" value="Genomic_DNA"/>
</dbReference>
<accession>A0A1I4SBZ7</accession>
<keyword evidence="3" id="KW-1185">Reference proteome</keyword>